<gene>
    <name evidence="2" type="ORF">BEI61_04807</name>
</gene>
<reference evidence="2 3" key="1">
    <citation type="submission" date="2016-07" db="EMBL/GenBank/DDBJ databases">
        <title>Characterization of isolates of Eisenbergiella tayi derived from blood cultures, using whole genome sequencing.</title>
        <authorList>
            <person name="Burdz T."/>
            <person name="Wiebe D."/>
            <person name="Huynh C."/>
            <person name="Bernard K."/>
        </authorList>
    </citation>
    <scope>NUCLEOTIDE SEQUENCE [LARGE SCALE GENOMIC DNA]</scope>
    <source>
        <strain evidence="2 3">NML 110608</strain>
    </source>
</reference>
<accession>A0A1E3A5H5</accession>
<feature type="domain" description="DUF4180" evidence="1">
    <location>
        <begin position="9"/>
        <end position="118"/>
    </location>
</feature>
<organism evidence="2 3">
    <name type="scientific">Eisenbergiella tayi</name>
    <dbReference type="NCBI Taxonomy" id="1432052"/>
    <lineage>
        <taxon>Bacteria</taxon>
        <taxon>Bacillati</taxon>
        <taxon>Bacillota</taxon>
        <taxon>Clostridia</taxon>
        <taxon>Lachnospirales</taxon>
        <taxon>Lachnospiraceae</taxon>
        <taxon>Eisenbergiella</taxon>
    </lineage>
</organism>
<dbReference type="Pfam" id="PF13788">
    <property type="entry name" value="DUF4180"/>
    <property type="match status" value="1"/>
</dbReference>
<protein>
    <recommendedName>
        <fullName evidence="1">DUF4180 domain-containing protein</fullName>
    </recommendedName>
</protein>
<evidence type="ECO:0000259" key="1">
    <source>
        <dbReference type="Pfam" id="PF13788"/>
    </source>
</evidence>
<dbReference type="InterPro" id="IPR025438">
    <property type="entry name" value="DUF4180"/>
</dbReference>
<dbReference type="RefSeq" id="WP_069154283.1">
    <property type="nucleotide sequence ID" value="NZ_MCGH01000003.1"/>
</dbReference>
<dbReference type="Proteomes" id="UP000094067">
    <property type="component" value="Unassembled WGS sequence"/>
</dbReference>
<dbReference type="PATRIC" id="fig|1432052.4.peg.5337"/>
<dbReference type="AlphaFoldDB" id="A0A1E3A5H5"/>
<dbReference type="EMBL" id="MCGH01000003">
    <property type="protein sequence ID" value="ODM04004.1"/>
    <property type="molecule type" value="Genomic_DNA"/>
</dbReference>
<evidence type="ECO:0000313" key="2">
    <source>
        <dbReference type="EMBL" id="ODM04004.1"/>
    </source>
</evidence>
<comment type="caution">
    <text evidence="2">The sequence shown here is derived from an EMBL/GenBank/DDBJ whole genome shotgun (WGS) entry which is preliminary data.</text>
</comment>
<proteinExistence type="predicted"/>
<name>A0A1E3A5H5_9FIRM</name>
<sequence>METEVVNKNNVSVAVIHSDEHLITDVQSALDLIMSVKYETGCTNIALNKSAIVDDFFILSTCMAGEILQKFINYGVRFAIYGDFSRYTSKPLKDFMYESNRGKDIYFQPSVSRAVDKLSGYSKLKEKDNFER</sequence>
<evidence type="ECO:0000313" key="3">
    <source>
        <dbReference type="Proteomes" id="UP000094067"/>
    </source>
</evidence>